<dbReference type="GeneID" id="13541523"/>
<proteinExistence type="predicted"/>
<accession>H6QPB3</accession>
<gene>
    <name evidence="1" type="ORF">PGTG_20670</name>
</gene>
<evidence type="ECO:0000313" key="2">
    <source>
        <dbReference type="Proteomes" id="UP000008783"/>
    </source>
</evidence>
<protein>
    <submittedName>
        <fullName evidence="1">Uncharacterized protein</fullName>
    </submittedName>
</protein>
<dbReference type="Proteomes" id="UP000008783">
    <property type="component" value="Unassembled WGS sequence"/>
</dbReference>
<evidence type="ECO:0000313" key="1">
    <source>
        <dbReference type="EMBL" id="EHS63576.1"/>
    </source>
</evidence>
<dbReference type="VEuPathDB" id="FungiDB:PGTG_20670"/>
<dbReference type="OrthoDB" id="2506917at2759"/>
<dbReference type="KEGG" id="pgr:PGTG_20670"/>
<name>H6QPB3_PUCGT</name>
<dbReference type="HOGENOM" id="CLU_104303_0_0_1"/>
<organism evidence="1 2">
    <name type="scientific">Puccinia graminis f. sp. tritici (strain CRL 75-36-700-3 / race SCCL)</name>
    <name type="common">Black stem rust fungus</name>
    <dbReference type="NCBI Taxonomy" id="418459"/>
    <lineage>
        <taxon>Eukaryota</taxon>
        <taxon>Fungi</taxon>
        <taxon>Dikarya</taxon>
        <taxon>Basidiomycota</taxon>
        <taxon>Pucciniomycotina</taxon>
        <taxon>Pucciniomycetes</taxon>
        <taxon>Pucciniales</taxon>
        <taxon>Pucciniaceae</taxon>
        <taxon>Puccinia</taxon>
    </lineage>
</organism>
<dbReference type="RefSeq" id="XP_003890637.1">
    <property type="nucleotide sequence ID" value="XM_003890588.1"/>
</dbReference>
<keyword evidence="2" id="KW-1185">Reference proteome</keyword>
<dbReference type="InParanoid" id="H6QPB3"/>
<dbReference type="AlphaFoldDB" id="H6QPB3"/>
<dbReference type="EMBL" id="DS178264">
    <property type="protein sequence ID" value="EHS63576.1"/>
    <property type="molecule type" value="Genomic_DNA"/>
</dbReference>
<reference evidence="2" key="1">
    <citation type="journal article" date="2011" name="Proc. Natl. Acad. Sci. U.S.A.">
        <title>Obligate biotrophy features unraveled by the genomic analysis of rust fungi.</title>
        <authorList>
            <person name="Duplessis S."/>
            <person name="Cuomo C.A."/>
            <person name="Lin Y.-C."/>
            <person name="Aerts A."/>
            <person name="Tisserant E."/>
            <person name="Veneault-Fourrey C."/>
            <person name="Joly D.L."/>
            <person name="Hacquard S."/>
            <person name="Amselem J."/>
            <person name="Cantarel B.L."/>
            <person name="Chiu R."/>
            <person name="Coutinho P.M."/>
            <person name="Feau N."/>
            <person name="Field M."/>
            <person name="Frey P."/>
            <person name="Gelhaye E."/>
            <person name="Goldberg J."/>
            <person name="Grabherr M.G."/>
            <person name="Kodira C.D."/>
            <person name="Kohler A."/>
            <person name="Kuees U."/>
            <person name="Lindquist E.A."/>
            <person name="Lucas S.M."/>
            <person name="Mago R."/>
            <person name="Mauceli E."/>
            <person name="Morin E."/>
            <person name="Murat C."/>
            <person name="Pangilinan J.L."/>
            <person name="Park R."/>
            <person name="Pearson M."/>
            <person name="Quesneville H."/>
            <person name="Rouhier N."/>
            <person name="Sakthikumar S."/>
            <person name="Salamov A.A."/>
            <person name="Schmutz J."/>
            <person name="Selles B."/>
            <person name="Shapiro H."/>
            <person name="Tanguay P."/>
            <person name="Tuskan G.A."/>
            <person name="Henrissat B."/>
            <person name="Van de Peer Y."/>
            <person name="Rouze P."/>
            <person name="Ellis J.G."/>
            <person name="Dodds P.N."/>
            <person name="Schein J.E."/>
            <person name="Zhong S."/>
            <person name="Hamelin R.C."/>
            <person name="Grigoriev I.V."/>
            <person name="Szabo L.J."/>
            <person name="Martin F."/>
        </authorList>
    </citation>
    <scope>NUCLEOTIDE SEQUENCE [LARGE SCALE GENOMIC DNA]</scope>
    <source>
        <strain evidence="2">CRL 75-36-700-3 / race SCCL</strain>
    </source>
</reference>
<sequence>MNRSRSGWNSNPQSTGLICRNHYREYSTQLTQLEDEASKQLQTIQSRQNFQPLVYFLLGGVRGLFIASRNHRTAPVSECISFIQAISIISETSSTRRTPEEPIWKNLSAYIVKIFKPAFESPNKIVALQKPPTCHQLAEAITIDYLNHWKEIQPSSPFLIPNSSRQITQK</sequence>